<evidence type="ECO:0000313" key="1">
    <source>
        <dbReference type="EMBL" id="KPC62618.1"/>
    </source>
</evidence>
<comment type="caution">
    <text evidence="1">The sequence shown here is derived from an EMBL/GenBank/DDBJ whole genome shotgun (WGS) entry which is preliminary data.</text>
</comment>
<dbReference type="EMBL" id="LGKG01000137">
    <property type="protein sequence ID" value="KPC62618.1"/>
    <property type="molecule type" value="Genomic_DNA"/>
</dbReference>
<protein>
    <submittedName>
        <fullName evidence="1">Uncharacterized protein</fullName>
    </submittedName>
</protein>
<sequence length="63" mass="7007">MKTCERFQTLKAGYEQDITYLRNHSQRSTGTSAAKTSATNALAVKTRMAKALGRHFERCPICG</sequence>
<dbReference type="RefSeq" id="WP_053924629.1">
    <property type="nucleotide sequence ID" value="NZ_LGKG01000137.1"/>
</dbReference>
<accession>A0A0N0XUP9</accession>
<evidence type="ECO:0000313" key="2">
    <source>
        <dbReference type="Proteomes" id="UP000037982"/>
    </source>
</evidence>
<dbReference type="AlphaFoldDB" id="A0A0N0XUP9"/>
<proteinExistence type="predicted"/>
<organism evidence="1 2">
    <name type="scientific">Streptomyces chattanoogensis</name>
    <dbReference type="NCBI Taxonomy" id="66876"/>
    <lineage>
        <taxon>Bacteria</taxon>
        <taxon>Bacillati</taxon>
        <taxon>Actinomycetota</taxon>
        <taxon>Actinomycetes</taxon>
        <taxon>Kitasatosporales</taxon>
        <taxon>Streptomycetaceae</taxon>
        <taxon>Streptomyces</taxon>
    </lineage>
</organism>
<reference evidence="2" key="1">
    <citation type="submission" date="2015-07" db="EMBL/GenBank/DDBJ databases">
        <authorList>
            <person name="Ju K.-S."/>
            <person name="Doroghazi J.R."/>
            <person name="Metcalf W.W."/>
        </authorList>
    </citation>
    <scope>NUCLEOTIDE SEQUENCE [LARGE SCALE GENOMIC DNA]</scope>
    <source>
        <strain evidence="2">NRRL ISP-5002</strain>
    </source>
</reference>
<keyword evidence="2" id="KW-1185">Reference proteome</keyword>
<gene>
    <name evidence="1" type="ORF">ADL29_17810</name>
</gene>
<dbReference type="Proteomes" id="UP000037982">
    <property type="component" value="Unassembled WGS sequence"/>
</dbReference>
<dbReference type="PATRIC" id="fig|66876.3.peg.3893"/>
<name>A0A0N0XUP9_9ACTN</name>